<accession>A0A494VLD0</accession>
<reference evidence="1 2" key="1">
    <citation type="submission" date="2018-10" db="EMBL/GenBank/DDBJ databases">
        <title>Genome sequencing of Mucilaginibacter sp. HYN0043.</title>
        <authorList>
            <person name="Kim M."/>
            <person name="Yi H."/>
        </authorList>
    </citation>
    <scope>NUCLEOTIDE SEQUENCE [LARGE SCALE GENOMIC DNA]</scope>
    <source>
        <strain evidence="1 2">HYN0043</strain>
    </source>
</reference>
<organism evidence="1 2">
    <name type="scientific">Mucilaginibacter celer</name>
    <dbReference type="NCBI Taxonomy" id="2305508"/>
    <lineage>
        <taxon>Bacteria</taxon>
        <taxon>Pseudomonadati</taxon>
        <taxon>Bacteroidota</taxon>
        <taxon>Sphingobacteriia</taxon>
        <taxon>Sphingobacteriales</taxon>
        <taxon>Sphingobacteriaceae</taxon>
        <taxon>Mucilaginibacter</taxon>
    </lineage>
</organism>
<dbReference type="KEGG" id="muh:HYN43_008455"/>
<gene>
    <name evidence="1" type="ORF">HYN43_008455</name>
</gene>
<dbReference type="EMBL" id="CP032869">
    <property type="protein sequence ID" value="AYL95324.1"/>
    <property type="molecule type" value="Genomic_DNA"/>
</dbReference>
<evidence type="ECO:0000313" key="1">
    <source>
        <dbReference type="EMBL" id="AYL95324.1"/>
    </source>
</evidence>
<dbReference type="Proteomes" id="UP000270046">
    <property type="component" value="Chromosome"/>
</dbReference>
<sequence length="88" mass="9967">MAVLIILSFLLSFTLFRHPSEKKVHQPVTRGVQEGFDQITSIATSIRQSLELRRMVDSLSAKKQLTPTDSVLLDSTLDRLSRLKQSLK</sequence>
<keyword evidence="2" id="KW-1185">Reference proteome</keyword>
<name>A0A494VLD0_9SPHI</name>
<dbReference type="AlphaFoldDB" id="A0A494VLD0"/>
<proteinExistence type="predicted"/>
<dbReference type="OrthoDB" id="796951at2"/>
<evidence type="ECO:0000313" key="2">
    <source>
        <dbReference type="Proteomes" id="UP000270046"/>
    </source>
</evidence>
<protein>
    <submittedName>
        <fullName evidence="1">Uncharacterized protein</fullName>
    </submittedName>
</protein>